<organism evidence="1 2">
    <name type="scientific">Phytohabitans rumicis</name>
    <dbReference type="NCBI Taxonomy" id="1076125"/>
    <lineage>
        <taxon>Bacteria</taxon>
        <taxon>Bacillati</taxon>
        <taxon>Actinomycetota</taxon>
        <taxon>Actinomycetes</taxon>
        <taxon>Micromonosporales</taxon>
        <taxon>Micromonosporaceae</taxon>
    </lineage>
</organism>
<evidence type="ECO:0008006" key="3">
    <source>
        <dbReference type="Google" id="ProtNLM"/>
    </source>
</evidence>
<reference evidence="1 2" key="1">
    <citation type="submission" date="2020-03" db="EMBL/GenBank/DDBJ databases">
        <title>Whole genome shotgun sequence of Phytohabitans rumicis NBRC 108638.</title>
        <authorList>
            <person name="Komaki H."/>
            <person name="Tamura T."/>
        </authorList>
    </citation>
    <scope>NUCLEOTIDE SEQUENCE [LARGE SCALE GENOMIC DNA]</scope>
    <source>
        <strain evidence="1 2">NBRC 108638</strain>
    </source>
</reference>
<protein>
    <recommendedName>
        <fullName evidence="3">DUF5753 domain-containing protein</fullName>
    </recommendedName>
</protein>
<accession>A0A6V8KSZ9</accession>
<name>A0A6V8KSZ9_9ACTN</name>
<reference evidence="1 2" key="2">
    <citation type="submission" date="2020-03" db="EMBL/GenBank/DDBJ databases">
        <authorList>
            <person name="Ichikawa N."/>
            <person name="Kimura A."/>
            <person name="Kitahashi Y."/>
            <person name="Uohara A."/>
        </authorList>
    </citation>
    <scope>NUCLEOTIDE SEQUENCE [LARGE SCALE GENOMIC DNA]</scope>
    <source>
        <strain evidence="1 2">NBRC 108638</strain>
    </source>
</reference>
<sequence>MSRRFSDVGDATRLHESIGASLVSHDSVRELVADLVRIGDRPPLVQQLAIAEFRRLAVLVNELSDGTISSCEGEDRTWLLTLTSTCRQTIDAITIVTVERGQLLIDGGPRRSDRAQRYFDAQIAALQHEDGRAMEIRRILVVERGDVTELADFVAFRNAQEAAGIKTRVWDLSTGVGREYGDSFELVIFDRAVCYLPSPAARTSHGERPVLVNTQLEIDPERVRRRVQHFERLWDALRRPARRRSP</sequence>
<dbReference type="Proteomes" id="UP000482960">
    <property type="component" value="Unassembled WGS sequence"/>
</dbReference>
<keyword evidence="2" id="KW-1185">Reference proteome</keyword>
<gene>
    <name evidence="1" type="ORF">Prum_001920</name>
</gene>
<proteinExistence type="predicted"/>
<dbReference type="EMBL" id="BLPG01000001">
    <property type="protein sequence ID" value="GFJ86550.1"/>
    <property type="molecule type" value="Genomic_DNA"/>
</dbReference>
<evidence type="ECO:0000313" key="2">
    <source>
        <dbReference type="Proteomes" id="UP000482960"/>
    </source>
</evidence>
<comment type="caution">
    <text evidence="1">The sequence shown here is derived from an EMBL/GenBank/DDBJ whole genome shotgun (WGS) entry which is preliminary data.</text>
</comment>
<dbReference type="AlphaFoldDB" id="A0A6V8KSZ9"/>
<dbReference type="RefSeq" id="WP_173073104.1">
    <property type="nucleotide sequence ID" value="NZ_BLPG01000001.1"/>
</dbReference>
<evidence type="ECO:0000313" key="1">
    <source>
        <dbReference type="EMBL" id="GFJ86550.1"/>
    </source>
</evidence>